<evidence type="ECO:0008006" key="3">
    <source>
        <dbReference type="Google" id="ProtNLM"/>
    </source>
</evidence>
<sequence>MSMFRLDIADEGVSDSTIIYRYYSFEAFVNLIEMEALTFAKVSTWEDPWENILSNYDLNFDGKVSAPLYSADQYFFGQCWTLKEESDAMWRIYSPNKCGVKVSSTVGQLRKLTGVRRVGVSKVRYYKDLQELMDWVNQDNSWGFTARYKRRDFSHEEEIRVLVHPQYSTSEDFHDNTHVNLTLPISEFLDQVQIDPRAPAWVENMIKSYCERMLPNTNVIKSELYTAQLDGKFVRKYEFSEKPISWKELSNKNQSSKEL</sequence>
<organism evidence="1 2">
    <name type="scientific">Vibrio cholerae</name>
    <dbReference type="NCBI Taxonomy" id="666"/>
    <lineage>
        <taxon>Bacteria</taxon>
        <taxon>Pseudomonadati</taxon>
        <taxon>Pseudomonadota</taxon>
        <taxon>Gammaproteobacteria</taxon>
        <taxon>Vibrionales</taxon>
        <taxon>Vibrionaceae</taxon>
        <taxon>Vibrio</taxon>
    </lineage>
</organism>
<dbReference type="RefSeq" id="WP_118089091.1">
    <property type="nucleotide sequence ID" value="NZ_JAVFMY010000049.1"/>
</dbReference>
<evidence type="ECO:0000313" key="1">
    <source>
        <dbReference type="EMBL" id="RGP90694.1"/>
    </source>
</evidence>
<dbReference type="AlphaFoldDB" id="A0A395U288"/>
<comment type="caution">
    <text evidence="1">The sequence shown here is derived from an EMBL/GenBank/DDBJ whole genome shotgun (WGS) entry which is preliminary data.</text>
</comment>
<dbReference type="EMBL" id="MCBA01000026">
    <property type="protein sequence ID" value="RGP90694.1"/>
    <property type="molecule type" value="Genomic_DNA"/>
</dbReference>
<reference evidence="1 2" key="1">
    <citation type="journal article" date="2017" name="Emerg. Infect. Dis.">
        <title>Carbapenemase VCC-1-Producing Vibrio cholerae in Coastal Waters of Germany.</title>
        <authorList>
            <person name="Hammerl J.A."/>
            <person name="Jackel C."/>
            <person name="Bortolaia V."/>
            <person name="Schwartz K."/>
            <person name="Bier N."/>
            <person name="Hendriksen R.S."/>
            <person name="Guerra B."/>
            <person name="Strauch E."/>
        </authorList>
    </citation>
    <scope>NUCLEOTIDE SEQUENCE [LARGE SCALE GENOMIC DNA]</scope>
    <source>
        <strain evidence="1 2">VN-2825</strain>
    </source>
</reference>
<name>A0A395U288_VIBCL</name>
<gene>
    <name evidence="1" type="ORF">BC353_18950</name>
</gene>
<proteinExistence type="predicted"/>
<protein>
    <recommendedName>
        <fullName evidence="3">DUF2971 domain-containing protein</fullName>
    </recommendedName>
</protein>
<accession>A0A395U288</accession>
<evidence type="ECO:0000313" key="2">
    <source>
        <dbReference type="Proteomes" id="UP000266701"/>
    </source>
</evidence>
<dbReference type="Proteomes" id="UP000266701">
    <property type="component" value="Unassembled WGS sequence"/>
</dbReference>